<dbReference type="PROSITE" id="PS51257">
    <property type="entry name" value="PROKAR_LIPOPROTEIN"/>
    <property type="match status" value="1"/>
</dbReference>
<dbReference type="InterPro" id="IPR006311">
    <property type="entry name" value="TAT_signal"/>
</dbReference>
<feature type="domain" description="SMP-30/Gluconolactonase/LRE-like region" evidence="2">
    <location>
        <begin position="79"/>
        <end position="296"/>
    </location>
</feature>
<dbReference type="InterPro" id="IPR011042">
    <property type="entry name" value="6-blade_b-propeller_TolB-like"/>
</dbReference>
<evidence type="ECO:0000313" key="3">
    <source>
        <dbReference type="EMBL" id="GGP92415.1"/>
    </source>
</evidence>
<reference evidence="4" key="1">
    <citation type="journal article" date="2019" name="Int. J. Syst. Evol. Microbiol.">
        <title>The Global Catalogue of Microorganisms (GCM) 10K type strain sequencing project: providing services to taxonomists for standard genome sequencing and annotation.</title>
        <authorList>
            <consortium name="The Broad Institute Genomics Platform"/>
            <consortium name="The Broad Institute Genome Sequencing Center for Infectious Disease"/>
            <person name="Wu L."/>
            <person name="Ma J."/>
        </authorList>
    </citation>
    <scope>NUCLEOTIDE SEQUENCE [LARGE SCALE GENOMIC DNA]</scope>
    <source>
        <strain evidence="4">JCM 3115</strain>
    </source>
</reference>
<dbReference type="InterPro" id="IPR053224">
    <property type="entry name" value="Sensory_adhesion_molecule"/>
</dbReference>
<gene>
    <name evidence="3" type="ORF">GCM10010140_22760</name>
</gene>
<dbReference type="PANTHER" id="PTHR31460">
    <property type="match status" value="1"/>
</dbReference>
<dbReference type="SUPFAM" id="SSF63829">
    <property type="entry name" value="Calcium-dependent phosphotriesterase"/>
    <property type="match status" value="1"/>
</dbReference>
<dbReference type="PROSITE" id="PS51318">
    <property type="entry name" value="TAT"/>
    <property type="match status" value="1"/>
</dbReference>
<dbReference type="InterPro" id="IPR015943">
    <property type="entry name" value="WD40/YVTN_repeat-like_dom_sf"/>
</dbReference>
<feature type="chain" id="PRO_5046140867" description="SMP-30/Gluconolactonase/LRE-like region domain-containing protein" evidence="1">
    <location>
        <begin position="32"/>
        <end position="359"/>
    </location>
</feature>
<dbReference type="Gene3D" id="2.120.10.30">
    <property type="entry name" value="TolB, C-terminal domain"/>
    <property type="match status" value="1"/>
</dbReference>
<feature type="signal peptide" evidence="1">
    <location>
        <begin position="1"/>
        <end position="31"/>
    </location>
</feature>
<dbReference type="Pfam" id="PF08450">
    <property type="entry name" value="SGL"/>
    <property type="match status" value="1"/>
</dbReference>
<sequence length="359" mass="37876">MEKPVFRVRRSVTVATAALAAALACAPVAQAVPAGPATAVTSTVAGAMAPAADRLASAPSGARLRISTAYELPGERVYPEGIAADPRTGDLYAGSFADGTVFRMAPGRRTAQIFLPAGADGRHTANGLKADRFGRLWVTDSTTGVSVYDTRSRRLLARFEVPGEGARFVNDIAVTPDGGAYLTDSARAVVYRVTPDRLADAGDEPVALTPRFDLGGLLDAHAPGAYTLNGIVADPSGRYLLVVDMAGGDLYRLDTGSGAIRRVALHGGDLRNADGLELRDGTLWAVHNSDYAISRWRVSRDGSSARLERRAADEELRLPTTLVRVRGTLYVIRSQFDKGGPMGEGTPETPFTVAAVRGI</sequence>
<proteinExistence type="predicted"/>
<dbReference type="Proteomes" id="UP000611554">
    <property type="component" value="Unassembled WGS sequence"/>
</dbReference>
<keyword evidence="4" id="KW-1185">Reference proteome</keyword>
<dbReference type="InterPro" id="IPR013658">
    <property type="entry name" value="SGL"/>
</dbReference>
<dbReference type="Gene3D" id="2.130.10.10">
    <property type="entry name" value="YVTN repeat-like/Quinoprotein amine dehydrogenase"/>
    <property type="match status" value="1"/>
</dbReference>
<keyword evidence="1" id="KW-0732">Signal</keyword>
<comment type="caution">
    <text evidence="3">The sequence shown here is derived from an EMBL/GenBank/DDBJ whole genome shotgun (WGS) entry which is preliminary data.</text>
</comment>
<evidence type="ECO:0000313" key="4">
    <source>
        <dbReference type="Proteomes" id="UP000611554"/>
    </source>
</evidence>
<name>A0ABQ2QSS2_9ACTN</name>
<protein>
    <recommendedName>
        <fullName evidence="2">SMP-30/Gluconolactonase/LRE-like region domain-containing protein</fullName>
    </recommendedName>
</protein>
<evidence type="ECO:0000259" key="2">
    <source>
        <dbReference type="Pfam" id="PF08450"/>
    </source>
</evidence>
<organism evidence="3 4">
    <name type="scientific">Streptosporangium pseudovulgare</name>
    <dbReference type="NCBI Taxonomy" id="35765"/>
    <lineage>
        <taxon>Bacteria</taxon>
        <taxon>Bacillati</taxon>
        <taxon>Actinomycetota</taxon>
        <taxon>Actinomycetes</taxon>
        <taxon>Streptosporangiales</taxon>
        <taxon>Streptosporangiaceae</taxon>
        <taxon>Streptosporangium</taxon>
    </lineage>
</organism>
<dbReference type="PANTHER" id="PTHR31460:SF3">
    <property type="entry name" value="MESOCENTIN"/>
    <property type="match status" value="1"/>
</dbReference>
<dbReference type="EMBL" id="BMQJ01000004">
    <property type="protein sequence ID" value="GGP92415.1"/>
    <property type="molecule type" value="Genomic_DNA"/>
</dbReference>
<accession>A0ABQ2QSS2</accession>
<evidence type="ECO:0000256" key="1">
    <source>
        <dbReference type="SAM" id="SignalP"/>
    </source>
</evidence>